<dbReference type="GO" id="GO:0004126">
    <property type="term" value="F:cytidine deaminase activity"/>
    <property type="evidence" value="ECO:0007669"/>
    <property type="project" value="TreeGrafter"/>
</dbReference>
<gene>
    <name evidence="4" type="ORF">MEDL_10103</name>
</gene>
<dbReference type="GO" id="GO:0016554">
    <property type="term" value="P:cytidine to uridine editing"/>
    <property type="evidence" value="ECO:0007669"/>
    <property type="project" value="TreeGrafter"/>
</dbReference>
<evidence type="ECO:0000313" key="4">
    <source>
        <dbReference type="EMBL" id="CAG2195128.1"/>
    </source>
</evidence>
<dbReference type="OrthoDB" id="5956704at2759"/>
<comment type="caution">
    <text evidence="4">The sequence shown here is derived from an EMBL/GenBank/DDBJ whole genome shotgun (WGS) entry which is preliminary data.</text>
</comment>
<dbReference type="Gene3D" id="3.40.140.10">
    <property type="entry name" value="Cytidine Deaminase, domain 2"/>
    <property type="match status" value="2"/>
</dbReference>
<proteinExistence type="predicted"/>
<reference evidence="4" key="1">
    <citation type="submission" date="2021-03" db="EMBL/GenBank/DDBJ databases">
        <authorList>
            <person name="Bekaert M."/>
        </authorList>
    </citation>
    <scope>NUCLEOTIDE SEQUENCE</scope>
</reference>
<feature type="region of interest" description="Disordered" evidence="3">
    <location>
        <begin position="143"/>
        <end position="175"/>
    </location>
</feature>
<dbReference type="GO" id="GO:0005634">
    <property type="term" value="C:nucleus"/>
    <property type="evidence" value="ECO:0007669"/>
    <property type="project" value="TreeGrafter"/>
</dbReference>
<name>A0A8S3QNJ3_MYTED</name>
<dbReference type="GO" id="GO:0003723">
    <property type="term" value="F:RNA binding"/>
    <property type="evidence" value="ECO:0007669"/>
    <property type="project" value="TreeGrafter"/>
</dbReference>
<protein>
    <submittedName>
        <fullName evidence="4">Uncharacterized protein</fullName>
    </submittedName>
</protein>
<sequence length="412" mass="47851">MAEGGYSESHSDESYLKDNNLYTIKRSTQCSSITITFRFHEIYSTFERMIFKQYPGNLFKRLKENHLNQIWYSFYNKNGEKVCITLSKSTITLVIRGKGCNKWLDEDFGEFGKQLHKEYYQSQRPQQPIAILQNTPEQIVEPKLQQSKTGQQPSKDVPSQQEEQGQHISKQPSANTITSQLDKNFKLIVSPDEFQEIFAHPYSYYRNPALWPKTTILLYKYGSNATTKFVDIPEGIWRRVKNKPGKHAESIMISDLEAIQGYLKQQPDYNSGGRYKGIHTVEVILSYSPCSNCSTQLCDLKNSLEQDIRAPEEDPDETGDAISQLNKQIAGLRMTDINFQIIFSNFYLHRDEKNREGLINLSRNNIKLDILTGEKWKYFYMAILGFELPKGREDREKQDEAIFQNLQKLVLQ</sequence>
<dbReference type="Proteomes" id="UP000683360">
    <property type="component" value="Unassembled WGS sequence"/>
</dbReference>
<dbReference type="AlphaFoldDB" id="A0A8S3QNJ3"/>
<dbReference type="GO" id="GO:0005737">
    <property type="term" value="C:cytoplasm"/>
    <property type="evidence" value="ECO:0007669"/>
    <property type="project" value="TreeGrafter"/>
</dbReference>
<keyword evidence="1" id="KW-0479">Metal-binding</keyword>
<evidence type="ECO:0000256" key="3">
    <source>
        <dbReference type="SAM" id="MobiDB-lite"/>
    </source>
</evidence>
<evidence type="ECO:0000256" key="1">
    <source>
        <dbReference type="ARBA" id="ARBA00022723"/>
    </source>
</evidence>
<dbReference type="Pfam" id="PF18775">
    <property type="entry name" value="APOBEC4"/>
    <property type="match status" value="1"/>
</dbReference>
<evidence type="ECO:0000313" key="5">
    <source>
        <dbReference type="Proteomes" id="UP000683360"/>
    </source>
</evidence>
<keyword evidence="2" id="KW-0378">Hydrolase</keyword>
<keyword evidence="5" id="KW-1185">Reference proteome</keyword>
<dbReference type="GO" id="GO:0046872">
    <property type="term" value="F:metal ion binding"/>
    <property type="evidence" value="ECO:0007669"/>
    <property type="project" value="UniProtKB-KW"/>
</dbReference>
<evidence type="ECO:0000256" key="2">
    <source>
        <dbReference type="ARBA" id="ARBA00022801"/>
    </source>
</evidence>
<dbReference type="InterPro" id="IPR050610">
    <property type="entry name" value="APOBEC_Cyt_Deaminase"/>
</dbReference>
<feature type="compositionally biased region" description="Polar residues" evidence="3">
    <location>
        <begin position="144"/>
        <end position="175"/>
    </location>
</feature>
<dbReference type="EMBL" id="CAJPWZ010000506">
    <property type="protein sequence ID" value="CAG2195128.1"/>
    <property type="molecule type" value="Genomic_DNA"/>
</dbReference>
<dbReference type="PANTHER" id="PTHR13857">
    <property type="entry name" value="MRNA EDITING ENZYME"/>
    <property type="match status" value="1"/>
</dbReference>
<accession>A0A8S3QNJ3</accession>
<organism evidence="4 5">
    <name type="scientific">Mytilus edulis</name>
    <name type="common">Blue mussel</name>
    <dbReference type="NCBI Taxonomy" id="6550"/>
    <lineage>
        <taxon>Eukaryota</taxon>
        <taxon>Metazoa</taxon>
        <taxon>Spiralia</taxon>
        <taxon>Lophotrochozoa</taxon>
        <taxon>Mollusca</taxon>
        <taxon>Bivalvia</taxon>
        <taxon>Autobranchia</taxon>
        <taxon>Pteriomorphia</taxon>
        <taxon>Mytilida</taxon>
        <taxon>Mytiloidea</taxon>
        <taxon>Mytilidae</taxon>
        <taxon>Mytilinae</taxon>
        <taxon>Mytilus</taxon>
    </lineage>
</organism>